<sequence>MQKSRRFGGYWLVCWTPTLSLHADATAAPVELLPRLRLLKTDPRPPFLPHILLLHNSKDNRKLSSLVLLNDRLSSHNYTFAQSITHIEHRHHAVHRKRHLQDPPCHLPATSGCLLRARMRRRPPHQHPAHHPGLHSRYHPRSLHYPEVLSEDRCFRNWLARSSAVLNHPLSNTTTTFTKSYDSPHPWPSTTLKWDLRTVTPPSYLSSLSAMRFFNDDYSILRSAYF</sequence>
<organism evidence="2 3">
    <name type="scientific">Diaporthe vaccinii</name>
    <dbReference type="NCBI Taxonomy" id="105482"/>
    <lineage>
        <taxon>Eukaryota</taxon>
        <taxon>Fungi</taxon>
        <taxon>Dikarya</taxon>
        <taxon>Ascomycota</taxon>
        <taxon>Pezizomycotina</taxon>
        <taxon>Sordariomycetes</taxon>
        <taxon>Sordariomycetidae</taxon>
        <taxon>Diaporthales</taxon>
        <taxon>Diaporthaceae</taxon>
        <taxon>Diaporthe</taxon>
        <taxon>Diaporthe eres species complex</taxon>
    </lineage>
</organism>
<evidence type="ECO:0000256" key="1">
    <source>
        <dbReference type="SAM" id="SignalP"/>
    </source>
</evidence>
<reference evidence="2 3" key="1">
    <citation type="submission" date="2024-03" db="EMBL/GenBank/DDBJ databases">
        <title>A high-quality draft genome sequence of Diaporthe vaccinii, a causative agent of upright dieback and viscid rot disease in cranberry plants.</title>
        <authorList>
            <person name="Sarrasin M."/>
            <person name="Lang B.F."/>
            <person name="Burger G."/>
        </authorList>
    </citation>
    <scope>NUCLEOTIDE SEQUENCE [LARGE SCALE GENOMIC DNA]</scope>
    <source>
        <strain evidence="2 3">IS7</strain>
    </source>
</reference>
<name>A0ABR4F1K3_9PEZI</name>
<proteinExistence type="predicted"/>
<keyword evidence="1" id="KW-0732">Signal</keyword>
<gene>
    <name evidence="2" type="ORF">FJTKL_03932</name>
</gene>
<evidence type="ECO:0000313" key="2">
    <source>
        <dbReference type="EMBL" id="KAL2288570.1"/>
    </source>
</evidence>
<accession>A0ABR4F1K3</accession>
<comment type="caution">
    <text evidence="2">The sequence shown here is derived from an EMBL/GenBank/DDBJ whole genome shotgun (WGS) entry which is preliminary data.</text>
</comment>
<protein>
    <submittedName>
        <fullName evidence="2">Uncharacterized protein</fullName>
    </submittedName>
</protein>
<feature type="chain" id="PRO_5046855696" evidence="1">
    <location>
        <begin position="28"/>
        <end position="226"/>
    </location>
</feature>
<keyword evidence="3" id="KW-1185">Reference proteome</keyword>
<dbReference type="EMBL" id="JBAWTH010000016">
    <property type="protein sequence ID" value="KAL2288570.1"/>
    <property type="molecule type" value="Genomic_DNA"/>
</dbReference>
<evidence type="ECO:0000313" key="3">
    <source>
        <dbReference type="Proteomes" id="UP001600888"/>
    </source>
</evidence>
<dbReference type="Proteomes" id="UP001600888">
    <property type="component" value="Unassembled WGS sequence"/>
</dbReference>
<feature type="signal peptide" evidence="1">
    <location>
        <begin position="1"/>
        <end position="27"/>
    </location>
</feature>